<evidence type="ECO:0000256" key="7">
    <source>
        <dbReference type="SAM" id="Phobius"/>
    </source>
</evidence>
<feature type="domain" description="Major facilitator superfamily (MFS) profile" evidence="8">
    <location>
        <begin position="16"/>
        <end position="492"/>
    </location>
</feature>
<evidence type="ECO:0000256" key="2">
    <source>
        <dbReference type="ARBA" id="ARBA00022448"/>
    </source>
</evidence>
<dbReference type="SUPFAM" id="SSF103473">
    <property type="entry name" value="MFS general substrate transporter"/>
    <property type="match status" value="1"/>
</dbReference>
<protein>
    <recommendedName>
        <fullName evidence="8">Major facilitator superfamily (MFS) profile domain-containing protein</fullName>
    </recommendedName>
</protein>
<feature type="transmembrane region" description="Helical" evidence="7">
    <location>
        <begin position="186"/>
        <end position="210"/>
    </location>
</feature>
<dbReference type="InterPro" id="IPR036259">
    <property type="entry name" value="MFS_trans_sf"/>
</dbReference>
<dbReference type="PROSITE" id="PS50850">
    <property type="entry name" value="MFS"/>
    <property type="match status" value="1"/>
</dbReference>
<keyword evidence="4 7" id="KW-1133">Transmembrane helix</keyword>
<feature type="transmembrane region" description="Helical" evidence="7">
    <location>
        <begin position="52"/>
        <end position="74"/>
    </location>
</feature>
<feature type="transmembrane region" description="Helical" evidence="7">
    <location>
        <begin position="337"/>
        <end position="356"/>
    </location>
</feature>
<feature type="transmembrane region" description="Helical" evidence="7">
    <location>
        <begin position="368"/>
        <end position="387"/>
    </location>
</feature>
<evidence type="ECO:0000256" key="4">
    <source>
        <dbReference type="ARBA" id="ARBA00022989"/>
    </source>
</evidence>
<dbReference type="InterPro" id="IPR011701">
    <property type="entry name" value="MFS"/>
</dbReference>
<comment type="subcellular location">
    <subcellularLocation>
        <location evidence="1">Membrane</location>
        <topology evidence="1">Multi-pass membrane protein</topology>
    </subcellularLocation>
</comment>
<comment type="caution">
    <text evidence="9">The sequence shown here is derived from an EMBL/GenBank/DDBJ whole genome shotgun (WGS) entry which is preliminary data.</text>
</comment>
<organism evidence="9 10">
    <name type="scientific">Sarocladium strictum</name>
    <name type="common">Black bundle disease fungus</name>
    <name type="synonym">Acremonium strictum</name>
    <dbReference type="NCBI Taxonomy" id="5046"/>
    <lineage>
        <taxon>Eukaryota</taxon>
        <taxon>Fungi</taxon>
        <taxon>Dikarya</taxon>
        <taxon>Ascomycota</taxon>
        <taxon>Pezizomycotina</taxon>
        <taxon>Sordariomycetes</taxon>
        <taxon>Hypocreomycetidae</taxon>
        <taxon>Hypocreales</taxon>
        <taxon>Sarocladiaceae</taxon>
        <taxon>Sarocladium</taxon>
    </lineage>
</organism>
<evidence type="ECO:0000256" key="3">
    <source>
        <dbReference type="ARBA" id="ARBA00022692"/>
    </source>
</evidence>
<feature type="compositionally biased region" description="Acidic residues" evidence="6">
    <location>
        <begin position="525"/>
        <end position="537"/>
    </location>
</feature>
<evidence type="ECO:0000313" key="10">
    <source>
        <dbReference type="Proteomes" id="UP001175261"/>
    </source>
</evidence>
<dbReference type="Proteomes" id="UP001175261">
    <property type="component" value="Unassembled WGS sequence"/>
</dbReference>
<dbReference type="GO" id="GO:0022857">
    <property type="term" value="F:transmembrane transporter activity"/>
    <property type="evidence" value="ECO:0007669"/>
    <property type="project" value="InterPro"/>
</dbReference>
<reference evidence="9" key="1">
    <citation type="submission" date="2022-10" db="EMBL/GenBank/DDBJ databases">
        <title>Determination and structural analysis of whole genome sequence of Sarocladium strictum F4-1.</title>
        <authorList>
            <person name="Hu L."/>
            <person name="Jiang Y."/>
        </authorList>
    </citation>
    <scope>NUCLEOTIDE SEQUENCE</scope>
    <source>
        <strain evidence="9">F4-1</strain>
    </source>
</reference>
<evidence type="ECO:0000313" key="9">
    <source>
        <dbReference type="EMBL" id="KAK0384126.1"/>
    </source>
</evidence>
<keyword evidence="10" id="KW-1185">Reference proteome</keyword>
<evidence type="ECO:0000256" key="1">
    <source>
        <dbReference type="ARBA" id="ARBA00004141"/>
    </source>
</evidence>
<evidence type="ECO:0000256" key="6">
    <source>
        <dbReference type="SAM" id="MobiDB-lite"/>
    </source>
</evidence>
<evidence type="ECO:0000256" key="5">
    <source>
        <dbReference type="ARBA" id="ARBA00023136"/>
    </source>
</evidence>
<feature type="transmembrane region" description="Helical" evidence="7">
    <location>
        <begin position="86"/>
        <end position="104"/>
    </location>
</feature>
<feature type="region of interest" description="Disordered" evidence="6">
    <location>
        <begin position="492"/>
        <end position="555"/>
    </location>
</feature>
<dbReference type="InterPro" id="IPR020846">
    <property type="entry name" value="MFS_dom"/>
</dbReference>
<dbReference type="PANTHER" id="PTHR23504:SF8">
    <property type="entry name" value="TRANSPORTER, PUTATIVE (AFU_ORTHOLOGUE AFUA_1G03730)-RELATED"/>
    <property type="match status" value="1"/>
</dbReference>
<keyword evidence="2" id="KW-0813">Transport</keyword>
<dbReference type="Gene3D" id="1.20.1250.20">
    <property type="entry name" value="MFS general substrate transporter like domains"/>
    <property type="match status" value="1"/>
</dbReference>
<proteinExistence type="predicted"/>
<keyword evidence="5 7" id="KW-0472">Membrane</keyword>
<feature type="compositionally biased region" description="Acidic residues" evidence="6">
    <location>
        <begin position="496"/>
        <end position="511"/>
    </location>
</feature>
<dbReference type="GO" id="GO:0016020">
    <property type="term" value="C:membrane"/>
    <property type="evidence" value="ECO:0007669"/>
    <property type="project" value="UniProtKB-SubCell"/>
</dbReference>
<feature type="transmembrane region" description="Helical" evidence="7">
    <location>
        <begin position="434"/>
        <end position="457"/>
    </location>
</feature>
<dbReference type="EMBL" id="JAPDFR010000008">
    <property type="protein sequence ID" value="KAK0384126.1"/>
    <property type="molecule type" value="Genomic_DNA"/>
</dbReference>
<evidence type="ECO:0000259" key="8">
    <source>
        <dbReference type="PROSITE" id="PS50850"/>
    </source>
</evidence>
<dbReference type="Pfam" id="PF07690">
    <property type="entry name" value="MFS_1"/>
    <property type="match status" value="2"/>
</dbReference>
<feature type="transmembrane region" description="Helical" evidence="7">
    <location>
        <begin position="469"/>
        <end position="488"/>
    </location>
</feature>
<feature type="transmembrane region" description="Helical" evidence="7">
    <location>
        <begin position="399"/>
        <end position="422"/>
    </location>
</feature>
<accession>A0AA39GBK5</accession>
<dbReference type="CDD" id="cd17330">
    <property type="entry name" value="MFS_SLC46_TetA_like"/>
    <property type="match status" value="1"/>
</dbReference>
<sequence length="555" mass="60390">MGPQDDDGTPKLPKSQLTILAVVRFAEPLAFTSVNPYLPAMIRSFGVPQNKVAKWAGLTASVFSFAQSLTAVAWGKAADHYGRKPILISGLMCTMLCFIAWGMSSSLPMAISIRAIQGGSNGNVGIIRTMVAEMVPQKELQPRAFSIMPLVWSMGSVIGPSFGGSLSEPATQYPDIFGKIEFLKRFPFLLPNLVASIFFIVSTISAAFFLKETLPTKREEKDWGLLVGQRLTRALKGRPPRSPRRSSFVDGEATAPLLPSKPVRKHPVKVEAHSYLDVFTYQTVINLAAYTVFAFHAVAYDQNLPVFLSYPVVEHTPENTKLPFYFSGGFGLEPGQIGTIFTVYGITCCVVQFLAYPPLAKRFGVLRLLKLTSTLLPFAYFLTPYAVLFPGRTTRLMMLLFAMFLKAFCIIIAFPSITILLTNSCTSLQVLGTLNGFATMFSGLGRAGGPFLTGVVFDWGAEKGYILSAYWFLGAVAIVGAIPVLFIVEGEGPSPGEEEPSDSETETEDEVLANSGLVSVNGVTMEEEAVVDDEEDDKTAPLLGRHKNYGTTARS</sequence>
<name>A0AA39GBK5_SARSR</name>
<dbReference type="PANTHER" id="PTHR23504">
    <property type="entry name" value="MAJOR FACILITATOR SUPERFAMILY DOMAIN-CONTAINING PROTEIN 10"/>
    <property type="match status" value="1"/>
</dbReference>
<feature type="transmembrane region" description="Helical" evidence="7">
    <location>
        <begin position="278"/>
        <end position="300"/>
    </location>
</feature>
<keyword evidence="3 7" id="KW-0812">Transmembrane</keyword>
<gene>
    <name evidence="9" type="ORF">NLU13_8215</name>
</gene>
<dbReference type="AlphaFoldDB" id="A0AA39GBK5"/>